<dbReference type="SMART" id="SM00028">
    <property type="entry name" value="TPR"/>
    <property type="match status" value="4"/>
</dbReference>
<comment type="caution">
    <text evidence="3">The sequence shown here is derived from an EMBL/GenBank/DDBJ whole genome shotgun (WGS) entry which is preliminary data.</text>
</comment>
<dbReference type="Pfam" id="PF13432">
    <property type="entry name" value="TPR_16"/>
    <property type="match status" value="2"/>
</dbReference>
<dbReference type="Proteomes" id="UP000006250">
    <property type="component" value="Unassembled WGS sequence"/>
</dbReference>
<evidence type="ECO:0000256" key="1">
    <source>
        <dbReference type="PROSITE-ProRule" id="PRU00339"/>
    </source>
</evidence>
<dbReference type="AlphaFoldDB" id="E1JTL2"/>
<dbReference type="eggNOG" id="COG0457">
    <property type="taxonomic scope" value="Bacteria"/>
</dbReference>
<accession>E1JTL2</accession>
<reference evidence="3 4" key="1">
    <citation type="submission" date="2010-08" db="EMBL/GenBank/DDBJ databases">
        <title>The draft genome of Desulfovibrio fructosovorans JJ.</title>
        <authorList>
            <consortium name="US DOE Joint Genome Institute (JGI-PGF)"/>
            <person name="Lucas S."/>
            <person name="Copeland A."/>
            <person name="Lapidus A."/>
            <person name="Cheng J.-F."/>
            <person name="Bruce D."/>
            <person name="Goodwin L."/>
            <person name="Pitluck S."/>
            <person name="Land M.L."/>
            <person name="Hauser L."/>
            <person name="Chang Y.-J."/>
            <person name="Jeffries C."/>
            <person name="Wall J.D."/>
            <person name="Stahl D.A."/>
            <person name="Arkin A.P."/>
            <person name="Dehal P."/>
            <person name="Stolyar S.M."/>
            <person name="Hazen T.C."/>
            <person name="Woyke T.J."/>
        </authorList>
    </citation>
    <scope>NUCLEOTIDE SEQUENCE [LARGE SCALE GENOMIC DNA]</scope>
    <source>
        <strain evidence="3 4">JJ</strain>
    </source>
</reference>
<name>E1JTL2_SOLFR</name>
<proteinExistence type="predicted"/>
<evidence type="ECO:0000256" key="2">
    <source>
        <dbReference type="SAM" id="MobiDB-lite"/>
    </source>
</evidence>
<organism evidence="3 4">
    <name type="scientific">Solidesulfovibrio fructosivorans JJ]</name>
    <dbReference type="NCBI Taxonomy" id="596151"/>
    <lineage>
        <taxon>Bacteria</taxon>
        <taxon>Pseudomonadati</taxon>
        <taxon>Thermodesulfobacteriota</taxon>
        <taxon>Desulfovibrionia</taxon>
        <taxon>Desulfovibrionales</taxon>
        <taxon>Desulfovibrionaceae</taxon>
        <taxon>Solidesulfovibrio</taxon>
    </lineage>
</organism>
<evidence type="ECO:0000313" key="4">
    <source>
        <dbReference type="Proteomes" id="UP000006250"/>
    </source>
</evidence>
<keyword evidence="4" id="KW-1185">Reference proteome</keyword>
<sequence length="266" mass="27271" precursor="true">MDRFSVRGMSLVLALWFLAACFGGCARKALPPAPVAPLPSAAERLAAGKKAFAAGKFQAALPDLAAAAGQAPDLAEAHFYLGLCAAKTGDAKRAATELSRAAAADAADPRPLEALGILQYEAGRRQAALASLDAAIGRGSKSAQVYYYRANLAMATGDCRHALAAYRRAMLLDPSFAAAGVEYQSARMACARAETPPKVPAPFTPKPLPRSKPASDHKAVPASRPAPAAKSVPATSAVAHPAPAEPLSPTPTTGRPTTENPSPATP</sequence>
<feature type="region of interest" description="Disordered" evidence="2">
    <location>
        <begin position="195"/>
        <end position="266"/>
    </location>
</feature>
<feature type="compositionally biased region" description="Polar residues" evidence="2">
    <location>
        <begin position="250"/>
        <end position="266"/>
    </location>
</feature>
<evidence type="ECO:0000313" key="3">
    <source>
        <dbReference type="EMBL" id="EFL52472.1"/>
    </source>
</evidence>
<gene>
    <name evidence="3" type="ORF">DesfrDRAFT_0961</name>
</gene>
<protein>
    <submittedName>
        <fullName evidence="3">TPR repeat-containing protein</fullName>
    </submittedName>
</protein>
<dbReference type="EMBL" id="AECZ01000004">
    <property type="protein sequence ID" value="EFL52472.1"/>
    <property type="molecule type" value="Genomic_DNA"/>
</dbReference>
<dbReference type="Gene3D" id="1.25.40.10">
    <property type="entry name" value="Tetratricopeptide repeat domain"/>
    <property type="match status" value="1"/>
</dbReference>
<dbReference type="InterPro" id="IPR011990">
    <property type="entry name" value="TPR-like_helical_dom_sf"/>
</dbReference>
<dbReference type="STRING" id="596151.DesfrDRAFT_0961"/>
<dbReference type="InterPro" id="IPR019734">
    <property type="entry name" value="TPR_rpt"/>
</dbReference>
<feature type="repeat" description="TPR" evidence="1">
    <location>
        <begin position="143"/>
        <end position="176"/>
    </location>
</feature>
<dbReference type="SUPFAM" id="SSF48452">
    <property type="entry name" value="TPR-like"/>
    <property type="match status" value="1"/>
</dbReference>
<keyword evidence="1" id="KW-0802">TPR repeat</keyword>
<dbReference type="PROSITE" id="PS51257">
    <property type="entry name" value="PROKAR_LIPOPROTEIN"/>
    <property type="match status" value="1"/>
</dbReference>
<feature type="compositionally biased region" description="Pro residues" evidence="2">
    <location>
        <begin position="197"/>
        <end position="210"/>
    </location>
</feature>
<dbReference type="RefSeq" id="WP_005991609.1">
    <property type="nucleotide sequence ID" value="NZ_AECZ01000004.1"/>
</dbReference>
<dbReference type="PROSITE" id="PS50005">
    <property type="entry name" value="TPR"/>
    <property type="match status" value="1"/>
</dbReference>